<evidence type="ECO:0000313" key="1">
    <source>
        <dbReference type="EMBL" id="RYB02043.1"/>
    </source>
</evidence>
<comment type="caution">
    <text evidence="1">The sequence shown here is derived from an EMBL/GenBank/DDBJ whole genome shotgun (WGS) entry which is preliminary data.</text>
</comment>
<name>A0A4Q2R8F7_9HYPH</name>
<sequence length="248" mass="27747">MQTVVCIRWGSEYGADYVNRLHRAVMRNVARPTRFVAFTDPIDGLDAAIDARPIPDIHLPPGLKPGPWRKLALWTADAAGGLGGLGGDLLFLDLDILVTGPLDALFDHAPGQLVLVRNPTQGRRDGIGNSSVMRFRAGSAPHLVADFEADAVRMSHRFDNEQIYVTKASRLPVAFWPEAWCPSFKHGLLPPWPLYLVKAPALPPEARVVVFTGHPRPDEAMRGRWPAKWYKKFYRSLPPVPWVAEHWR</sequence>
<dbReference type="AlphaFoldDB" id="A0A4Q2R8F7"/>
<dbReference type="RefSeq" id="WP_129221563.1">
    <property type="nucleotide sequence ID" value="NZ_QYBC01000024.1"/>
</dbReference>
<accession>A0A4Q2R8F7</accession>
<reference evidence="1 2" key="2">
    <citation type="submission" date="2019-02" db="EMBL/GenBank/DDBJ databases">
        <title>'Lichenibacterium ramalinii' gen. nov. sp. nov., 'Lichenibacterium minor' gen. nov. sp. nov.</title>
        <authorList>
            <person name="Pankratov T."/>
        </authorList>
    </citation>
    <scope>NUCLEOTIDE SEQUENCE [LARGE SCALE GENOMIC DNA]</scope>
    <source>
        <strain evidence="1 2">RmlP001</strain>
    </source>
</reference>
<dbReference type="OrthoDB" id="564871at2"/>
<organism evidence="1 2">
    <name type="scientific">Lichenibacterium ramalinae</name>
    <dbReference type="NCBI Taxonomy" id="2316527"/>
    <lineage>
        <taxon>Bacteria</taxon>
        <taxon>Pseudomonadati</taxon>
        <taxon>Pseudomonadota</taxon>
        <taxon>Alphaproteobacteria</taxon>
        <taxon>Hyphomicrobiales</taxon>
        <taxon>Lichenihabitantaceae</taxon>
        <taxon>Lichenibacterium</taxon>
    </lineage>
</organism>
<reference evidence="1 2" key="1">
    <citation type="submission" date="2018-09" db="EMBL/GenBank/DDBJ databases">
        <authorList>
            <person name="Grouzdev D.S."/>
            <person name="Krutkina M.S."/>
        </authorList>
    </citation>
    <scope>NUCLEOTIDE SEQUENCE [LARGE SCALE GENOMIC DNA]</scope>
    <source>
        <strain evidence="1 2">RmlP001</strain>
    </source>
</reference>
<evidence type="ECO:0008006" key="3">
    <source>
        <dbReference type="Google" id="ProtNLM"/>
    </source>
</evidence>
<dbReference type="SUPFAM" id="SSF53448">
    <property type="entry name" value="Nucleotide-diphospho-sugar transferases"/>
    <property type="match status" value="1"/>
</dbReference>
<dbReference type="EMBL" id="QYBC01000024">
    <property type="protein sequence ID" value="RYB02043.1"/>
    <property type="molecule type" value="Genomic_DNA"/>
</dbReference>
<dbReference type="Proteomes" id="UP000289411">
    <property type="component" value="Unassembled WGS sequence"/>
</dbReference>
<protein>
    <recommendedName>
        <fullName evidence="3">Glycosyltransferase</fullName>
    </recommendedName>
</protein>
<gene>
    <name evidence="1" type="ORF">D3272_23030</name>
</gene>
<proteinExistence type="predicted"/>
<dbReference type="InterPro" id="IPR029044">
    <property type="entry name" value="Nucleotide-diphossugar_trans"/>
</dbReference>
<keyword evidence="2" id="KW-1185">Reference proteome</keyword>
<evidence type="ECO:0000313" key="2">
    <source>
        <dbReference type="Proteomes" id="UP000289411"/>
    </source>
</evidence>